<keyword evidence="1" id="KW-0175">Coiled coil</keyword>
<dbReference type="VEuPathDB" id="ToxoDB:EMH_0061940"/>
<gene>
    <name evidence="2" type="ORF">EMH_0061940</name>
</gene>
<reference evidence="2" key="1">
    <citation type="submission" date="2013-10" db="EMBL/GenBank/DDBJ databases">
        <title>Genomic analysis of the causative agents of coccidiosis in chickens.</title>
        <authorList>
            <person name="Reid A.J."/>
            <person name="Blake D."/>
            <person name="Billington K."/>
            <person name="Browne H."/>
            <person name="Dunn M."/>
            <person name="Hung S."/>
            <person name="Kawahara F."/>
            <person name="Miranda-Saavedra D."/>
            <person name="Mourier T."/>
            <person name="Nagra H."/>
            <person name="Otto T.D."/>
            <person name="Rawlings N."/>
            <person name="Sanchez A."/>
            <person name="Sanders M."/>
            <person name="Subramaniam C."/>
            <person name="Tay Y."/>
            <person name="Dear P."/>
            <person name="Doerig C."/>
            <person name="Gruber A."/>
            <person name="Parkinson J."/>
            <person name="Shirley M."/>
            <person name="Wan K.L."/>
            <person name="Berriman M."/>
            <person name="Tomley F."/>
            <person name="Pain A."/>
        </authorList>
    </citation>
    <scope>NUCLEOTIDE SEQUENCE [LARGE SCALE GENOMIC DNA]</scope>
    <source>
        <strain evidence="2">Houghton</strain>
    </source>
</reference>
<name>U6KDI8_9EIME</name>
<dbReference type="AlphaFoldDB" id="U6KDI8"/>
<proteinExistence type="predicted"/>
<dbReference type="Proteomes" id="UP000030744">
    <property type="component" value="Unassembled WGS sequence"/>
</dbReference>
<protein>
    <submittedName>
        <fullName evidence="2">Uncharacterized protein</fullName>
    </submittedName>
</protein>
<dbReference type="OrthoDB" id="347186at2759"/>
<dbReference type="GeneID" id="60404157"/>
<evidence type="ECO:0000313" key="3">
    <source>
        <dbReference type="Proteomes" id="UP000030744"/>
    </source>
</evidence>
<evidence type="ECO:0000256" key="1">
    <source>
        <dbReference type="SAM" id="Coils"/>
    </source>
</evidence>
<organism evidence="2 3">
    <name type="scientific">Eimeria mitis</name>
    <dbReference type="NCBI Taxonomy" id="44415"/>
    <lineage>
        <taxon>Eukaryota</taxon>
        <taxon>Sar</taxon>
        <taxon>Alveolata</taxon>
        <taxon>Apicomplexa</taxon>
        <taxon>Conoidasida</taxon>
        <taxon>Coccidia</taxon>
        <taxon>Eucoccidiorida</taxon>
        <taxon>Eimeriorina</taxon>
        <taxon>Eimeriidae</taxon>
        <taxon>Eimeria</taxon>
    </lineage>
</organism>
<accession>U6KDI8</accession>
<dbReference type="EMBL" id="HG735537">
    <property type="protein sequence ID" value="CDJ36090.1"/>
    <property type="molecule type" value="Genomic_DNA"/>
</dbReference>
<feature type="coiled-coil region" evidence="1">
    <location>
        <begin position="126"/>
        <end position="234"/>
    </location>
</feature>
<sequence>MEKGLFSRFRRPRKMVLLKSHSTYQTMQTAEVAKLSEQYGAIRASSDSAAIELQTARKQLSMAKAEAELAMSDRIDLMKENSHLRQEFTQAMAHIASLQQDLGKLCAVQKDFEQAHASLERCRQMHAVDREQILRLEEELKAYAEKEKQLLLIQREAELAKRQSAKLLKELQEAQQALTAFQDVSERNCWEKQAETMLQLNTTLADEKALRNELEKQANEIAMLATDLRSANQRDAQKAEQLRIAIEEARRFEFEAQRRLDDVARLEAENAKIAKELECYSKKHFEDLTESLAEKQKLKVELDAAADYSSRLSVELQLVKESNWKQKEELRSSRVAPIADCRIRSDYCNDGTAVEKPRNRPPEDANP</sequence>
<evidence type="ECO:0000313" key="2">
    <source>
        <dbReference type="EMBL" id="CDJ36090.1"/>
    </source>
</evidence>
<reference evidence="2" key="2">
    <citation type="submission" date="2013-10" db="EMBL/GenBank/DDBJ databases">
        <authorList>
            <person name="Aslett M."/>
        </authorList>
    </citation>
    <scope>NUCLEOTIDE SEQUENCE [LARGE SCALE GENOMIC DNA]</scope>
    <source>
        <strain evidence="2">Houghton</strain>
    </source>
</reference>
<dbReference type="RefSeq" id="XP_037878379.1">
    <property type="nucleotide sequence ID" value="XM_038022525.1"/>
</dbReference>
<keyword evidence="3" id="KW-1185">Reference proteome</keyword>